<dbReference type="Gene3D" id="1.10.10.60">
    <property type="entry name" value="Homeodomain-like"/>
    <property type="match status" value="1"/>
</dbReference>
<feature type="domain" description="HTH araC/xylS-type" evidence="3">
    <location>
        <begin position="26"/>
        <end position="72"/>
    </location>
</feature>
<dbReference type="GO" id="GO:0043565">
    <property type="term" value="F:sequence-specific DNA binding"/>
    <property type="evidence" value="ECO:0007669"/>
    <property type="project" value="InterPro"/>
</dbReference>
<evidence type="ECO:0000313" key="4">
    <source>
        <dbReference type="EMBL" id="TCO28233.1"/>
    </source>
</evidence>
<evidence type="ECO:0000259" key="3">
    <source>
        <dbReference type="PROSITE" id="PS01124"/>
    </source>
</evidence>
<dbReference type="InterPro" id="IPR018060">
    <property type="entry name" value="HTH_AraC"/>
</dbReference>
<comment type="caution">
    <text evidence="4">The sequence shown here is derived from an EMBL/GenBank/DDBJ whole genome shotgun (WGS) entry which is preliminary data.</text>
</comment>
<gene>
    <name evidence="4" type="ORF">EV652_106218</name>
</gene>
<dbReference type="GO" id="GO:0003700">
    <property type="term" value="F:DNA-binding transcription factor activity"/>
    <property type="evidence" value="ECO:0007669"/>
    <property type="project" value="InterPro"/>
</dbReference>
<sequence>MLKAVAEPVRTRTAYWNDVVADGPRRRDLLDPALADRPVAAIGVRWGLTNPAHFNRAFKGAYGLPPAEFRAAYSALGVNSPAR</sequence>
<name>A0A4R2HGD1_9ACTN</name>
<evidence type="ECO:0000256" key="1">
    <source>
        <dbReference type="ARBA" id="ARBA00023015"/>
    </source>
</evidence>
<evidence type="ECO:0000256" key="2">
    <source>
        <dbReference type="ARBA" id="ARBA00023163"/>
    </source>
</evidence>
<evidence type="ECO:0000313" key="5">
    <source>
        <dbReference type="Proteomes" id="UP000294508"/>
    </source>
</evidence>
<reference evidence="4 5" key="1">
    <citation type="journal article" date="2015" name="Stand. Genomic Sci.">
        <title>Genomic Encyclopedia of Bacterial and Archaeal Type Strains, Phase III: the genomes of soil and plant-associated and newly described type strains.</title>
        <authorList>
            <person name="Whitman W.B."/>
            <person name="Woyke T."/>
            <person name="Klenk H.P."/>
            <person name="Zhou Y."/>
            <person name="Lilburn T.G."/>
            <person name="Beck B.J."/>
            <person name="De Vos P."/>
            <person name="Vandamme P."/>
            <person name="Eisen J.A."/>
            <person name="Garrity G."/>
            <person name="Hugenholtz P."/>
            <person name="Kyrpides N.C."/>
        </authorList>
    </citation>
    <scope>NUCLEOTIDE SEQUENCE [LARGE SCALE GENOMIC DNA]</scope>
    <source>
        <strain evidence="4 5">VKM Ac-2572</strain>
    </source>
</reference>
<dbReference type="Proteomes" id="UP000294508">
    <property type="component" value="Unassembled WGS sequence"/>
</dbReference>
<dbReference type="Pfam" id="PF12833">
    <property type="entry name" value="HTH_18"/>
    <property type="match status" value="1"/>
</dbReference>
<dbReference type="InterPro" id="IPR009057">
    <property type="entry name" value="Homeodomain-like_sf"/>
</dbReference>
<proteinExistence type="predicted"/>
<dbReference type="RefSeq" id="WP_199238262.1">
    <property type="nucleotide sequence ID" value="NZ_SLWN01000006.1"/>
</dbReference>
<dbReference type="AlphaFoldDB" id="A0A4R2HGD1"/>
<dbReference type="EMBL" id="SLWN01000006">
    <property type="protein sequence ID" value="TCO28233.1"/>
    <property type="molecule type" value="Genomic_DNA"/>
</dbReference>
<keyword evidence="2" id="KW-0804">Transcription</keyword>
<dbReference type="PROSITE" id="PS01124">
    <property type="entry name" value="HTH_ARAC_FAMILY_2"/>
    <property type="match status" value="1"/>
</dbReference>
<organism evidence="4 5">
    <name type="scientific">Kribbella steppae</name>
    <dbReference type="NCBI Taxonomy" id="2512223"/>
    <lineage>
        <taxon>Bacteria</taxon>
        <taxon>Bacillati</taxon>
        <taxon>Actinomycetota</taxon>
        <taxon>Actinomycetes</taxon>
        <taxon>Propionibacteriales</taxon>
        <taxon>Kribbellaceae</taxon>
        <taxon>Kribbella</taxon>
    </lineage>
</organism>
<accession>A0A4R2HGD1</accession>
<protein>
    <submittedName>
        <fullName evidence="4">Helix-turn-helix protein</fullName>
    </submittedName>
</protein>
<keyword evidence="1" id="KW-0805">Transcription regulation</keyword>
<keyword evidence="5" id="KW-1185">Reference proteome</keyword>
<dbReference type="SUPFAM" id="SSF46689">
    <property type="entry name" value="Homeodomain-like"/>
    <property type="match status" value="1"/>
</dbReference>